<evidence type="ECO:0000256" key="8">
    <source>
        <dbReference type="SAM" id="SignalP"/>
    </source>
</evidence>
<dbReference type="InterPro" id="IPR008969">
    <property type="entry name" value="CarboxyPept-like_regulatory"/>
</dbReference>
<dbReference type="InterPro" id="IPR037066">
    <property type="entry name" value="Plug_dom_sf"/>
</dbReference>
<evidence type="ECO:0000256" key="3">
    <source>
        <dbReference type="ARBA" id="ARBA00022452"/>
    </source>
</evidence>
<keyword evidence="10" id="KW-0675">Receptor</keyword>
<evidence type="ECO:0000256" key="2">
    <source>
        <dbReference type="ARBA" id="ARBA00022448"/>
    </source>
</evidence>
<keyword evidence="8" id="KW-0732">Signal</keyword>
<dbReference type="InterPro" id="IPR023996">
    <property type="entry name" value="TonB-dep_OMP_SusC/RagA"/>
</dbReference>
<feature type="chain" id="PRO_5037115512" evidence="8">
    <location>
        <begin position="26"/>
        <end position="1036"/>
    </location>
</feature>
<evidence type="ECO:0000313" key="10">
    <source>
        <dbReference type="EMBL" id="HJE38920.1"/>
    </source>
</evidence>
<dbReference type="InterPro" id="IPR012910">
    <property type="entry name" value="Plug_dom"/>
</dbReference>
<gene>
    <name evidence="10" type="ORF">K8V47_04070</name>
</gene>
<comment type="similarity">
    <text evidence="7">Belongs to the TonB-dependent receptor family.</text>
</comment>
<evidence type="ECO:0000256" key="4">
    <source>
        <dbReference type="ARBA" id="ARBA00022692"/>
    </source>
</evidence>
<reference evidence="10" key="1">
    <citation type="journal article" date="2021" name="PeerJ">
        <title>Extensive microbial diversity within the chicken gut microbiome revealed by metagenomics and culture.</title>
        <authorList>
            <person name="Gilroy R."/>
            <person name="Ravi A."/>
            <person name="Getino M."/>
            <person name="Pursley I."/>
            <person name="Horton D.L."/>
            <person name="Alikhan N.F."/>
            <person name="Baker D."/>
            <person name="Gharbi K."/>
            <person name="Hall N."/>
            <person name="Watson M."/>
            <person name="Adriaenssens E.M."/>
            <person name="Foster-Nyarko E."/>
            <person name="Jarju S."/>
            <person name="Secka A."/>
            <person name="Antonio M."/>
            <person name="Oren A."/>
            <person name="Chaudhuri R.R."/>
            <person name="La Ragione R."/>
            <person name="Hildebrand F."/>
            <person name="Pallen M.J."/>
        </authorList>
    </citation>
    <scope>NUCLEOTIDE SEQUENCE</scope>
    <source>
        <strain evidence="10">4100</strain>
    </source>
</reference>
<dbReference type="SUPFAM" id="SSF56935">
    <property type="entry name" value="Porins"/>
    <property type="match status" value="1"/>
</dbReference>
<dbReference type="GO" id="GO:0009279">
    <property type="term" value="C:cell outer membrane"/>
    <property type="evidence" value="ECO:0007669"/>
    <property type="project" value="UniProtKB-SubCell"/>
</dbReference>
<feature type="domain" description="TonB-dependent receptor plug" evidence="9">
    <location>
        <begin position="118"/>
        <end position="233"/>
    </location>
</feature>
<name>A0A921JHP0_9BACT</name>
<keyword evidence="6 7" id="KW-0998">Cell outer membrane</keyword>
<protein>
    <submittedName>
        <fullName evidence="10">TonB-dependent receptor</fullName>
    </submittedName>
</protein>
<dbReference type="InterPro" id="IPR039426">
    <property type="entry name" value="TonB-dep_rcpt-like"/>
</dbReference>
<sequence>MKHLTQGIRFLFMMMGILCTFAVNAQTITVTGTVTDTTGEPLIGASVVAQGQNAATATDIDGNYTLKVSPNASLTFSYVGMNPQTIAVNGQTTINVELSENSVMLGEVVAIGYGVVKKSDATGSVAMVKPDDVDAGMATSAQDLLVGASPGVVVTTNGGDPTGNATIRIRGGSSLNATNDPLIVIDGVPMTNQSSAGGTNALTMVNPQNIESMTILKDASATAIYGSRASNGVIIITTKKGTAGKPQVNFAANWHVNTARKTLDLMDGATFADVVRNVLKSESAIAQLGEANTDWQDEVLRTSFSQDYSLSVGGTAGFLPYRVNASYTNNQGIVKTSSMQRTTVGFNLSPKFFNGKLSINANAQGSYVKTRTADLGAVGSATAFNPTLPVRHSFNTVGNTGMSIYNGYTNVLNANGTPDTQAAQNPLQMLEDKKDEGQTLSSTGNLQIDYALHFLPELHFNLNLGYQVSQNKSKTEIAPNSIMAWRDGNTQKIGENGAGTLYDWYELQRNTLLDFYINYRKEFTAIKSNLDVMAGYSWQKFDYHGRSHTELATLGFTQSYDVATNTFTLNQNAQGSNQIGDYTAALYQWAEPLQLVSFFGRLNYTYDDTYLLTFTLRDDGTSRFSKDNRWGIFPSLALGWKIANMPFFESVRDKWNDLKLRLGWGITGQQDLRGSYFPYLPIYTSSGWNGSGQGFFYPAYGQDGSNPTWIEPLYPQPYDTDIKWEETTTWNIGIDAAWLNNRITLAADWYLRDTKDLLAWVPVAGLNTGNYMNRNIGTLRNTGVELTVTAKPVVTKDFTWSTSYNVAYNRNKITSLTGDAETSTIQASTTPSGTGTGLTYHMVGEPANTFRVYQQVYDQAGDPIPGVYVDQDGDGVITDNDKINFHSPTPDWTMTWNNNFSYKNWDLGISLRASLGNYVYNGPKYDRSRLAGVNSYGLNNLLDNTYLFPESTPVSELVLSSYFVENASFLRCDNITLGYTFDSLLKGRLNLRIFGAVQNPFVITKYKGLDPEVESGIDNNVYPRPITATLGLVATF</sequence>
<dbReference type="PROSITE" id="PS52016">
    <property type="entry name" value="TONB_DEPENDENT_REC_3"/>
    <property type="match status" value="1"/>
</dbReference>
<feature type="signal peptide" evidence="8">
    <location>
        <begin position="1"/>
        <end position="25"/>
    </location>
</feature>
<evidence type="ECO:0000256" key="7">
    <source>
        <dbReference type="PROSITE-ProRule" id="PRU01360"/>
    </source>
</evidence>
<keyword evidence="5 7" id="KW-0472">Membrane</keyword>
<dbReference type="FunFam" id="2.60.40.1120:FF:000003">
    <property type="entry name" value="Outer membrane protein Omp121"/>
    <property type="match status" value="1"/>
</dbReference>
<comment type="subcellular location">
    <subcellularLocation>
        <location evidence="1 7">Cell outer membrane</location>
        <topology evidence="1 7">Multi-pass membrane protein</topology>
    </subcellularLocation>
</comment>
<accession>A0A921JHP0</accession>
<dbReference type="InterPro" id="IPR023997">
    <property type="entry name" value="TonB-dep_OMP_SusC/RagA_CS"/>
</dbReference>
<dbReference type="Pfam" id="PF07715">
    <property type="entry name" value="Plug"/>
    <property type="match status" value="1"/>
</dbReference>
<dbReference type="Proteomes" id="UP000711407">
    <property type="component" value="Unassembled WGS sequence"/>
</dbReference>
<keyword evidence="3 7" id="KW-1134">Transmembrane beta strand</keyword>
<dbReference type="NCBIfam" id="TIGR04057">
    <property type="entry name" value="SusC_RagA_signa"/>
    <property type="match status" value="1"/>
</dbReference>
<dbReference type="NCBIfam" id="TIGR04056">
    <property type="entry name" value="OMP_RagA_SusC"/>
    <property type="match status" value="1"/>
</dbReference>
<keyword evidence="4 7" id="KW-0812">Transmembrane</keyword>
<dbReference type="InterPro" id="IPR036942">
    <property type="entry name" value="Beta-barrel_TonB_sf"/>
</dbReference>
<evidence type="ECO:0000256" key="6">
    <source>
        <dbReference type="ARBA" id="ARBA00023237"/>
    </source>
</evidence>
<reference evidence="10" key="2">
    <citation type="submission" date="2021-09" db="EMBL/GenBank/DDBJ databases">
        <authorList>
            <person name="Gilroy R."/>
        </authorList>
    </citation>
    <scope>NUCLEOTIDE SEQUENCE</scope>
    <source>
        <strain evidence="10">4100</strain>
    </source>
</reference>
<dbReference type="Pfam" id="PF13715">
    <property type="entry name" value="CarbopepD_reg_2"/>
    <property type="match status" value="1"/>
</dbReference>
<dbReference type="SUPFAM" id="SSF49464">
    <property type="entry name" value="Carboxypeptidase regulatory domain-like"/>
    <property type="match status" value="1"/>
</dbReference>
<organism evidence="10 11">
    <name type="scientific">Candidatus Amulumruptor caecigallinarius</name>
    <dbReference type="NCBI Taxonomy" id="2109911"/>
    <lineage>
        <taxon>Bacteria</taxon>
        <taxon>Pseudomonadati</taxon>
        <taxon>Bacteroidota</taxon>
        <taxon>Bacteroidia</taxon>
        <taxon>Bacteroidales</taxon>
        <taxon>Muribaculaceae</taxon>
        <taxon>Candidatus Amulumruptor</taxon>
    </lineage>
</organism>
<proteinExistence type="inferred from homology"/>
<dbReference type="EMBL" id="DYXT01000023">
    <property type="protein sequence ID" value="HJE38920.1"/>
    <property type="molecule type" value="Genomic_DNA"/>
</dbReference>
<comment type="caution">
    <text evidence="10">The sequence shown here is derived from an EMBL/GenBank/DDBJ whole genome shotgun (WGS) entry which is preliminary data.</text>
</comment>
<evidence type="ECO:0000256" key="1">
    <source>
        <dbReference type="ARBA" id="ARBA00004571"/>
    </source>
</evidence>
<dbReference type="AlphaFoldDB" id="A0A921JHP0"/>
<dbReference type="Gene3D" id="2.170.130.10">
    <property type="entry name" value="TonB-dependent receptor, plug domain"/>
    <property type="match status" value="1"/>
</dbReference>
<keyword evidence="2 7" id="KW-0813">Transport</keyword>
<evidence type="ECO:0000259" key="9">
    <source>
        <dbReference type="Pfam" id="PF07715"/>
    </source>
</evidence>
<evidence type="ECO:0000256" key="5">
    <source>
        <dbReference type="ARBA" id="ARBA00023136"/>
    </source>
</evidence>
<dbReference type="Gene3D" id="2.60.40.1120">
    <property type="entry name" value="Carboxypeptidase-like, regulatory domain"/>
    <property type="match status" value="1"/>
</dbReference>
<dbReference type="Gene3D" id="2.40.170.20">
    <property type="entry name" value="TonB-dependent receptor, beta-barrel domain"/>
    <property type="match status" value="1"/>
</dbReference>
<evidence type="ECO:0000313" key="11">
    <source>
        <dbReference type="Proteomes" id="UP000711407"/>
    </source>
</evidence>